<name>A0A0C3B9S2_PILCF</name>
<feature type="compositionally biased region" description="Pro residues" evidence="5">
    <location>
        <begin position="75"/>
        <end position="84"/>
    </location>
</feature>
<evidence type="ECO:0000256" key="2">
    <source>
        <dbReference type="ARBA" id="ARBA00023015"/>
    </source>
</evidence>
<keyword evidence="2" id="KW-0805">Transcription regulation</keyword>
<dbReference type="GO" id="GO:0000124">
    <property type="term" value="C:SAGA complex"/>
    <property type="evidence" value="ECO:0007669"/>
    <property type="project" value="TreeGrafter"/>
</dbReference>
<evidence type="ECO:0000313" key="7">
    <source>
        <dbReference type="Proteomes" id="UP000054166"/>
    </source>
</evidence>
<dbReference type="HOGENOM" id="CLU_064140_0_0_1"/>
<dbReference type="AlphaFoldDB" id="A0A0C3B9S2"/>
<dbReference type="InParanoid" id="A0A0C3B9S2"/>
<evidence type="ECO:0000313" key="6">
    <source>
        <dbReference type="EMBL" id="KIM83043.1"/>
    </source>
</evidence>
<dbReference type="PANTHER" id="PTHR21277:SF5">
    <property type="entry name" value="TRANSCRIPTIONAL ADAPTER 1"/>
    <property type="match status" value="1"/>
</dbReference>
<keyword evidence="4" id="KW-0539">Nucleus</keyword>
<dbReference type="GO" id="GO:0003713">
    <property type="term" value="F:transcription coactivator activity"/>
    <property type="evidence" value="ECO:0007669"/>
    <property type="project" value="TreeGrafter"/>
</dbReference>
<dbReference type="OrthoDB" id="10264870at2759"/>
<evidence type="ECO:0008006" key="8">
    <source>
        <dbReference type="Google" id="ProtNLM"/>
    </source>
</evidence>
<evidence type="ECO:0000256" key="3">
    <source>
        <dbReference type="ARBA" id="ARBA00023163"/>
    </source>
</evidence>
<dbReference type="Proteomes" id="UP000054166">
    <property type="component" value="Unassembled WGS sequence"/>
</dbReference>
<gene>
    <name evidence="6" type="ORF">PILCRDRAFT_70062</name>
</gene>
<keyword evidence="3" id="KW-0804">Transcription</keyword>
<dbReference type="PANTHER" id="PTHR21277">
    <property type="entry name" value="TRANSCRIPTIONAL ADAPTER 1"/>
    <property type="match status" value="1"/>
</dbReference>
<reference evidence="6 7" key="1">
    <citation type="submission" date="2014-04" db="EMBL/GenBank/DDBJ databases">
        <authorList>
            <consortium name="DOE Joint Genome Institute"/>
            <person name="Kuo A."/>
            <person name="Tarkka M."/>
            <person name="Buscot F."/>
            <person name="Kohler A."/>
            <person name="Nagy L.G."/>
            <person name="Floudas D."/>
            <person name="Copeland A."/>
            <person name="Barry K.W."/>
            <person name="Cichocki N."/>
            <person name="Veneault-Fourrey C."/>
            <person name="LaButti K."/>
            <person name="Lindquist E.A."/>
            <person name="Lipzen A."/>
            <person name="Lundell T."/>
            <person name="Morin E."/>
            <person name="Murat C."/>
            <person name="Sun H."/>
            <person name="Tunlid A."/>
            <person name="Henrissat B."/>
            <person name="Grigoriev I.V."/>
            <person name="Hibbett D.S."/>
            <person name="Martin F."/>
            <person name="Nordberg H.P."/>
            <person name="Cantor M.N."/>
            <person name="Hua S.X."/>
        </authorList>
    </citation>
    <scope>NUCLEOTIDE SEQUENCE [LARGE SCALE GENOMIC DNA]</scope>
    <source>
        <strain evidence="6 7">F 1598</strain>
    </source>
</reference>
<dbReference type="STRING" id="765440.A0A0C3B9S2"/>
<comment type="subcellular location">
    <subcellularLocation>
        <location evidence="1">Nucleus</location>
    </subcellularLocation>
</comment>
<dbReference type="GO" id="GO:0006357">
    <property type="term" value="P:regulation of transcription by RNA polymerase II"/>
    <property type="evidence" value="ECO:0007669"/>
    <property type="project" value="TreeGrafter"/>
</dbReference>
<dbReference type="InterPro" id="IPR024738">
    <property type="entry name" value="Hfi1/Tada1"/>
</dbReference>
<accession>A0A0C3B9S2</accession>
<dbReference type="EMBL" id="KN832992">
    <property type="protein sequence ID" value="KIM83043.1"/>
    <property type="molecule type" value="Genomic_DNA"/>
</dbReference>
<sequence length="319" mass="35653">MSLSSTSTIKSQLRTALGVKASGYFDVLQQFVAGKISRTEFDDSIRQHLDAPNLVQLHNSLIISLFDFSSHRRPPTPPPDAPKGPPRKRRRTLPYQGPDDNDDTLRSSRLKRWTVSMGKRERERLKNIPSAGERLRPRPDTDEIARERGLILLSERGEPPGSRLPLHLASVTHALTLQHVVDRVNLICAQQNLNIPTRTASSLVLLATQAHLKQLVAQAIALSSSSHAITSITPSSHIHSTTYLRLSTFSTLLTLSPALLPNDSAAARKLALGEENDFYHNEDENVVLLKDREVRDQRWQLVALLGERSTVKETLKTMR</sequence>
<reference evidence="7" key="2">
    <citation type="submission" date="2015-01" db="EMBL/GenBank/DDBJ databases">
        <title>Evolutionary Origins and Diversification of the Mycorrhizal Mutualists.</title>
        <authorList>
            <consortium name="DOE Joint Genome Institute"/>
            <consortium name="Mycorrhizal Genomics Consortium"/>
            <person name="Kohler A."/>
            <person name="Kuo A."/>
            <person name="Nagy L.G."/>
            <person name="Floudas D."/>
            <person name="Copeland A."/>
            <person name="Barry K.W."/>
            <person name="Cichocki N."/>
            <person name="Veneault-Fourrey C."/>
            <person name="LaButti K."/>
            <person name="Lindquist E.A."/>
            <person name="Lipzen A."/>
            <person name="Lundell T."/>
            <person name="Morin E."/>
            <person name="Murat C."/>
            <person name="Riley R."/>
            <person name="Ohm R."/>
            <person name="Sun H."/>
            <person name="Tunlid A."/>
            <person name="Henrissat B."/>
            <person name="Grigoriev I.V."/>
            <person name="Hibbett D.S."/>
            <person name="Martin F."/>
        </authorList>
    </citation>
    <scope>NUCLEOTIDE SEQUENCE [LARGE SCALE GENOMIC DNA]</scope>
    <source>
        <strain evidence="7">F 1598</strain>
    </source>
</reference>
<proteinExistence type="predicted"/>
<dbReference type="GO" id="GO:0005634">
    <property type="term" value="C:nucleus"/>
    <property type="evidence" value="ECO:0007669"/>
    <property type="project" value="UniProtKB-SubCell"/>
</dbReference>
<evidence type="ECO:0000256" key="5">
    <source>
        <dbReference type="SAM" id="MobiDB-lite"/>
    </source>
</evidence>
<protein>
    <recommendedName>
        <fullName evidence="8">Transcriptional regulator of RNA polII, SAGA, subunit-domain-containing protein</fullName>
    </recommendedName>
</protein>
<evidence type="ECO:0000256" key="1">
    <source>
        <dbReference type="ARBA" id="ARBA00004123"/>
    </source>
</evidence>
<keyword evidence="7" id="KW-1185">Reference proteome</keyword>
<feature type="region of interest" description="Disordered" evidence="5">
    <location>
        <begin position="68"/>
        <end position="108"/>
    </location>
</feature>
<evidence type="ECO:0000256" key="4">
    <source>
        <dbReference type="ARBA" id="ARBA00023242"/>
    </source>
</evidence>
<organism evidence="6 7">
    <name type="scientific">Piloderma croceum (strain F 1598)</name>
    <dbReference type="NCBI Taxonomy" id="765440"/>
    <lineage>
        <taxon>Eukaryota</taxon>
        <taxon>Fungi</taxon>
        <taxon>Dikarya</taxon>
        <taxon>Basidiomycota</taxon>
        <taxon>Agaricomycotina</taxon>
        <taxon>Agaricomycetes</taxon>
        <taxon>Agaricomycetidae</taxon>
        <taxon>Atheliales</taxon>
        <taxon>Atheliaceae</taxon>
        <taxon>Piloderma</taxon>
    </lineage>
</organism>
<dbReference type="Pfam" id="PF12767">
    <property type="entry name" value="SAGA-Tad1"/>
    <property type="match status" value="1"/>
</dbReference>